<feature type="transmembrane region" description="Helical" evidence="7">
    <location>
        <begin position="379"/>
        <end position="400"/>
    </location>
</feature>
<keyword evidence="6 7" id="KW-0472">Membrane</keyword>
<dbReference type="Pfam" id="PF13440">
    <property type="entry name" value="Polysacc_synt_3"/>
    <property type="match status" value="1"/>
</dbReference>
<dbReference type="PANTHER" id="PTHR30250:SF10">
    <property type="entry name" value="LIPOPOLYSACCHARIDE BIOSYNTHESIS PROTEIN WZXC"/>
    <property type="match status" value="1"/>
</dbReference>
<dbReference type="AlphaFoldDB" id="A0A0J6V2X7"/>
<evidence type="ECO:0000313" key="9">
    <source>
        <dbReference type="Proteomes" id="UP000036449"/>
    </source>
</evidence>
<dbReference type="PATRIC" id="fig|1187852.3.peg.2878"/>
<feature type="transmembrane region" description="Helical" evidence="7">
    <location>
        <begin position="352"/>
        <end position="373"/>
    </location>
</feature>
<dbReference type="RefSeq" id="WP_048453694.1">
    <property type="nucleotide sequence ID" value="NZ_JBNNPJ010000148.1"/>
</dbReference>
<evidence type="ECO:0000256" key="5">
    <source>
        <dbReference type="ARBA" id="ARBA00022989"/>
    </source>
</evidence>
<dbReference type="EMBL" id="LABZ01000205">
    <property type="protein sequence ID" value="KMO33196.1"/>
    <property type="molecule type" value="Genomic_DNA"/>
</dbReference>
<evidence type="ECO:0000256" key="3">
    <source>
        <dbReference type="ARBA" id="ARBA00022475"/>
    </source>
</evidence>
<evidence type="ECO:0000313" key="8">
    <source>
        <dbReference type="EMBL" id="KMO33196.1"/>
    </source>
</evidence>
<keyword evidence="9" id="KW-1185">Reference proteome</keyword>
<dbReference type="GO" id="GO:0005886">
    <property type="term" value="C:plasma membrane"/>
    <property type="evidence" value="ECO:0007669"/>
    <property type="project" value="UniProtKB-SubCell"/>
</dbReference>
<dbReference type="PANTHER" id="PTHR30250">
    <property type="entry name" value="PST FAMILY PREDICTED COLANIC ACID TRANSPORTER"/>
    <property type="match status" value="1"/>
</dbReference>
<sequence length="470" mass="50524">MLSLRTLRGASWTITTRLAGRGVDFVTLLILARTLGPADFGLVALALSLIAIIDIVLEVPIAQALTRLPEVTRAHLDTAFTLGLLRGLFIGLLVALAAWPMTIFYHDPKLLAVTLVIALGPIFRSLYSPAMAKYYRGLNFQYYFFADFGGKLVATGLALAVLHAQGGYWAIVTNSIASSIVPTLVSYALAPYRPRISLAAISDFSGFIGWFSSSQILAAFNWQFDRVFLGYHLPKTELGQYTVASDFAVLPTQSVIGPAMQPVFAAFAQIHDDRPRLQAAFLKVSKLTMLIAAPAAVGIALTSDLIVSLALGPAWSDAGQYLALLSLAVLLIAYYQPTYSLCLALDRPRNLFVANLIDLAIRLAAVPAGYAVAGIDGVIYARILLSVVMFVLSTLFVRNLIALPVGVQLRNLWQVVASCVIMAVGVCALRQLHIEQGWAILAQLASVAAAGALLYVACLYALGVRVRSIV</sequence>
<feature type="transmembrane region" description="Helical" evidence="7">
    <location>
        <begin position="83"/>
        <end position="104"/>
    </location>
</feature>
<evidence type="ECO:0000256" key="7">
    <source>
        <dbReference type="SAM" id="Phobius"/>
    </source>
</evidence>
<feature type="transmembrane region" description="Helical" evidence="7">
    <location>
        <begin position="40"/>
        <end position="62"/>
    </location>
</feature>
<feature type="transmembrane region" description="Helical" evidence="7">
    <location>
        <begin position="412"/>
        <end position="432"/>
    </location>
</feature>
<keyword evidence="3" id="KW-1003">Cell membrane</keyword>
<evidence type="ECO:0000256" key="1">
    <source>
        <dbReference type="ARBA" id="ARBA00004651"/>
    </source>
</evidence>
<comment type="similarity">
    <text evidence="2">Belongs to the polysaccharide synthase family.</text>
</comment>
<comment type="caution">
    <text evidence="8">The sequence shown here is derived from an EMBL/GenBank/DDBJ whole genome shotgun (WGS) entry which is preliminary data.</text>
</comment>
<dbReference type="OrthoDB" id="7605542at2"/>
<feature type="transmembrane region" description="Helical" evidence="7">
    <location>
        <begin position="142"/>
        <end position="162"/>
    </location>
</feature>
<dbReference type="Proteomes" id="UP000036449">
    <property type="component" value="Unassembled WGS sequence"/>
</dbReference>
<keyword evidence="4 7" id="KW-0812">Transmembrane</keyword>
<accession>A0A0J6V2X7</accession>
<evidence type="ECO:0000256" key="4">
    <source>
        <dbReference type="ARBA" id="ARBA00022692"/>
    </source>
</evidence>
<gene>
    <name evidence="8" type="ORF">VQ03_25465</name>
</gene>
<dbReference type="InterPro" id="IPR050833">
    <property type="entry name" value="Poly_Biosynth_Transport"/>
</dbReference>
<feature type="transmembrane region" description="Helical" evidence="7">
    <location>
        <begin position="438"/>
        <end position="462"/>
    </location>
</feature>
<evidence type="ECO:0000256" key="6">
    <source>
        <dbReference type="ARBA" id="ARBA00023136"/>
    </source>
</evidence>
<dbReference type="CDD" id="cd13127">
    <property type="entry name" value="MATE_tuaB_like"/>
    <property type="match status" value="1"/>
</dbReference>
<feature type="transmembrane region" description="Helical" evidence="7">
    <location>
        <begin position="321"/>
        <end position="345"/>
    </location>
</feature>
<keyword evidence="5 7" id="KW-1133">Transmembrane helix</keyword>
<organism evidence="8 9">
    <name type="scientific">Methylobacterium tarhaniae</name>
    <dbReference type="NCBI Taxonomy" id="1187852"/>
    <lineage>
        <taxon>Bacteria</taxon>
        <taxon>Pseudomonadati</taxon>
        <taxon>Pseudomonadota</taxon>
        <taxon>Alphaproteobacteria</taxon>
        <taxon>Hyphomicrobiales</taxon>
        <taxon>Methylobacteriaceae</taxon>
        <taxon>Methylobacterium</taxon>
    </lineage>
</organism>
<evidence type="ECO:0000256" key="2">
    <source>
        <dbReference type="ARBA" id="ARBA00007430"/>
    </source>
</evidence>
<name>A0A0J6V2X7_9HYPH</name>
<feature type="transmembrane region" description="Helical" evidence="7">
    <location>
        <begin position="110"/>
        <end position="130"/>
    </location>
</feature>
<reference evidence="8 9" key="1">
    <citation type="submission" date="2015-03" db="EMBL/GenBank/DDBJ databases">
        <title>Genome sequencing of Methylobacterium tarhaniae DSM 25844.</title>
        <authorList>
            <person name="Chaudhry V."/>
            <person name="Patil P.B."/>
        </authorList>
    </citation>
    <scope>NUCLEOTIDE SEQUENCE [LARGE SCALE GENOMIC DNA]</scope>
    <source>
        <strain evidence="8 9">DSM 25844</strain>
    </source>
</reference>
<proteinExistence type="inferred from homology"/>
<feature type="transmembrane region" description="Helical" evidence="7">
    <location>
        <begin position="168"/>
        <end position="190"/>
    </location>
</feature>
<comment type="subcellular location">
    <subcellularLocation>
        <location evidence="1">Cell membrane</location>
        <topology evidence="1">Multi-pass membrane protein</topology>
    </subcellularLocation>
</comment>
<protein>
    <submittedName>
        <fullName evidence="8">Uncharacterized protein</fullName>
    </submittedName>
</protein>
<feature type="transmembrane region" description="Helical" evidence="7">
    <location>
        <begin position="290"/>
        <end position="315"/>
    </location>
</feature>